<dbReference type="SUPFAM" id="SSF47384">
    <property type="entry name" value="Homodimeric domain of signal transducing histidine kinase"/>
    <property type="match status" value="1"/>
</dbReference>
<evidence type="ECO:0000256" key="4">
    <source>
        <dbReference type="ARBA" id="ARBA00022475"/>
    </source>
</evidence>
<dbReference type="PANTHER" id="PTHR45528">
    <property type="entry name" value="SENSOR HISTIDINE KINASE CPXA"/>
    <property type="match status" value="1"/>
</dbReference>
<dbReference type="PANTHER" id="PTHR45528:SF1">
    <property type="entry name" value="SENSOR HISTIDINE KINASE CPXA"/>
    <property type="match status" value="1"/>
</dbReference>
<dbReference type="GO" id="GO:0005524">
    <property type="term" value="F:ATP binding"/>
    <property type="evidence" value="ECO:0007669"/>
    <property type="project" value="UniProtKB-KW"/>
</dbReference>
<keyword evidence="5" id="KW-0597">Phosphoprotein</keyword>
<comment type="catalytic activity">
    <reaction evidence="1">
        <text>ATP + protein L-histidine = ADP + protein N-phospho-L-histidine.</text>
        <dbReference type="EC" id="2.7.13.3"/>
    </reaction>
</comment>
<accession>A0A1G9Z6B2</accession>
<dbReference type="PRINTS" id="PR00344">
    <property type="entry name" value="BCTRLSENSOR"/>
</dbReference>
<proteinExistence type="predicted"/>
<evidence type="ECO:0000256" key="8">
    <source>
        <dbReference type="ARBA" id="ARBA00022741"/>
    </source>
</evidence>
<evidence type="ECO:0000256" key="1">
    <source>
        <dbReference type="ARBA" id="ARBA00000085"/>
    </source>
</evidence>
<keyword evidence="18" id="KW-1185">Reference proteome</keyword>
<dbReference type="FunFam" id="3.30.565.10:FF:000006">
    <property type="entry name" value="Sensor histidine kinase WalK"/>
    <property type="match status" value="1"/>
</dbReference>
<evidence type="ECO:0000259" key="16">
    <source>
        <dbReference type="PROSITE" id="PS50885"/>
    </source>
</evidence>
<feature type="transmembrane region" description="Helical" evidence="14">
    <location>
        <begin position="177"/>
        <end position="197"/>
    </location>
</feature>
<dbReference type="CDD" id="cd06225">
    <property type="entry name" value="HAMP"/>
    <property type="match status" value="1"/>
</dbReference>
<protein>
    <recommendedName>
        <fullName evidence="3">histidine kinase</fullName>
        <ecNumber evidence="3">2.7.13.3</ecNumber>
    </recommendedName>
</protein>
<dbReference type="SMART" id="SM00387">
    <property type="entry name" value="HATPase_c"/>
    <property type="match status" value="1"/>
</dbReference>
<evidence type="ECO:0000256" key="9">
    <source>
        <dbReference type="ARBA" id="ARBA00022777"/>
    </source>
</evidence>
<dbReference type="PROSITE" id="PS50885">
    <property type="entry name" value="HAMP"/>
    <property type="match status" value="1"/>
</dbReference>
<dbReference type="CDD" id="cd00075">
    <property type="entry name" value="HATPase"/>
    <property type="match status" value="1"/>
</dbReference>
<dbReference type="Gene3D" id="6.10.340.10">
    <property type="match status" value="1"/>
</dbReference>
<keyword evidence="6" id="KW-0808">Transferase</keyword>
<dbReference type="InterPro" id="IPR036890">
    <property type="entry name" value="HATPase_C_sf"/>
</dbReference>
<keyword evidence="12" id="KW-0902">Two-component regulatory system</keyword>
<evidence type="ECO:0000256" key="7">
    <source>
        <dbReference type="ARBA" id="ARBA00022692"/>
    </source>
</evidence>
<dbReference type="FunFam" id="1.10.287.130:FF:000001">
    <property type="entry name" value="Two-component sensor histidine kinase"/>
    <property type="match status" value="1"/>
</dbReference>
<evidence type="ECO:0000256" key="11">
    <source>
        <dbReference type="ARBA" id="ARBA00022989"/>
    </source>
</evidence>
<dbReference type="Gene3D" id="3.30.565.10">
    <property type="entry name" value="Histidine kinase-like ATPase, C-terminal domain"/>
    <property type="match status" value="1"/>
</dbReference>
<evidence type="ECO:0000313" key="17">
    <source>
        <dbReference type="EMBL" id="SDN16780.1"/>
    </source>
</evidence>
<organism evidence="17 18">
    <name type="scientific">Acetanaerobacterium elongatum</name>
    <dbReference type="NCBI Taxonomy" id="258515"/>
    <lineage>
        <taxon>Bacteria</taxon>
        <taxon>Bacillati</taxon>
        <taxon>Bacillota</taxon>
        <taxon>Clostridia</taxon>
        <taxon>Eubacteriales</taxon>
        <taxon>Oscillospiraceae</taxon>
        <taxon>Acetanaerobacterium</taxon>
    </lineage>
</organism>
<dbReference type="RefSeq" id="WP_242871701.1">
    <property type="nucleotide sequence ID" value="NZ_FNID01000012.1"/>
</dbReference>
<dbReference type="GO" id="GO:0005886">
    <property type="term" value="C:plasma membrane"/>
    <property type="evidence" value="ECO:0007669"/>
    <property type="project" value="UniProtKB-SubCell"/>
</dbReference>
<dbReference type="SMART" id="SM00304">
    <property type="entry name" value="HAMP"/>
    <property type="match status" value="1"/>
</dbReference>
<evidence type="ECO:0000256" key="3">
    <source>
        <dbReference type="ARBA" id="ARBA00012438"/>
    </source>
</evidence>
<evidence type="ECO:0000256" key="6">
    <source>
        <dbReference type="ARBA" id="ARBA00022679"/>
    </source>
</evidence>
<evidence type="ECO:0000256" key="14">
    <source>
        <dbReference type="SAM" id="Phobius"/>
    </source>
</evidence>
<dbReference type="SUPFAM" id="SSF158472">
    <property type="entry name" value="HAMP domain-like"/>
    <property type="match status" value="1"/>
</dbReference>
<evidence type="ECO:0000256" key="13">
    <source>
        <dbReference type="ARBA" id="ARBA00023136"/>
    </source>
</evidence>
<keyword evidence="7 14" id="KW-0812">Transmembrane</keyword>
<dbReference type="Pfam" id="PF00512">
    <property type="entry name" value="HisKA"/>
    <property type="match status" value="1"/>
</dbReference>
<dbReference type="InterPro" id="IPR003660">
    <property type="entry name" value="HAMP_dom"/>
</dbReference>
<evidence type="ECO:0000259" key="15">
    <source>
        <dbReference type="PROSITE" id="PS50109"/>
    </source>
</evidence>
<dbReference type="GO" id="GO:0000155">
    <property type="term" value="F:phosphorelay sensor kinase activity"/>
    <property type="evidence" value="ECO:0007669"/>
    <property type="project" value="InterPro"/>
</dbReference>
<dbReference type="Proteomes" id="UP000199182">
    <property type="component" value="Unassembled WGS sequence"/>
</dbReference>
<dbReference type="InterPro" id="IPR003661">
    <property type="entry name" value="HisK_dim/P_dom"/>
</dbReference>
<feature type="transmembrane region" description="Helical" evidence="14">
    <location>
        <begin position="6"/>
        <end position="32"/>
    </location>
</feature>
<dbReference type="InterPro" id="IPR005467">
    <property type="entry name" value="His_kinase_dom"/>
</dbReference>
<dbReference type="InterPro" id="IPR050398">
    <property type="entry name" value="HssS/ArlS-like"/>
</dbReference>
<feature type="transmembrane region" description="Helical" evidence="14">
    <location>
        <begin position="154"/>
        <end position="171"/>
    </location>
</feature>
<feature type="domain" description="HAMP" evidence="16">
    <location>
        <begin position="198"/>
        <end position="250"/>
    </location>
</feature>
<dbReference type="Pfam" id="PF00672">
    <property type="entry name" value="HAMP"/>
    <property type="match status" value="1"/>
</dbReference>
<sequence>MQKSLFTKYFTLCSTIILGSMAILGAVLLVFASQYFKLERERLLLRNAIGASNIFANEYVNRVDQGGARREVVLSYFQLLGGGVDANIFLTNVEGKTLVTTDKKDIVEGVVIPQNVLKSISDRGSFSELGTLRGLYSSEYYTVGVPVTIEGMGIIGYVFASSSAAALSVFLTEMLKMFSISALIVLAISFVVVYIITRQMTRPLREMAAAARKFGKGDLSVRVPVRGSDEMGQLAVAFNNMASSLATTEKMRRSFVANVSHELKTPMTTIGGFIDGILDSTIPPEKQEYYLRIVSEEVKRLSRLVRSMLDISKIEAGEMTIKPVEFDINEIMCRTIFAFEQRIEAKKLDIRGLDVGKVMVLADPDMLHQVVYNLVDNAVKFVNTEGYIAVSYNNEGGLTYVSVRNSGEGIPKEEVASVFDRFYKTDKSRSLDKQGVGLGLYIVKTIINLHHGDIIVNSVEGEYCEFVFSVPSGTTPKEKKKQRIEEIRAE</sequence>
<dbReference type="STRING" id="258515.SAMN05192585_112106"/>
<dbReference type="SMART" id="SM00388">
    <property type="entry name" value="HisKA"/>
    <property type="match status" value="1"/>
</dbReference>
<keyword evidence="4" id="KW-1003">Cell membrane</keyword>
<keyword evidence="11 14" id="KW-1133">Transmembrane helix</keyword>
<dbReference type="Pfam" id="PF02518">
    <property type="entry name" value="HATPase_c"/>
    <property type="match status" value="1"/>
</dbReference>
<dbReference type="InterPro" id="IPR036097">
    <property type="entry name" value="HisK_dim/P_sf"/>
</dbReference>
<evidence type="ECO:0000313" key="18">
    <source>
        <dbReference type="Proteomes" id="UP000199182"/>
    </source>
</evidence>
<dbReference type="EMBL" id="FNID01000012">
    <property type="protein sequence ID" value="SDN16780.1"/>
    <property type="molecule type" value="Genomic_DNA"/>
</dbReference>
<evidence type="ECO:0000256" key="2">
    <source>
        <dbReference type="ARBA" id="ARBA00004651"/>
    </source>
</evidence>
<dbReference type="PROSITE" id="PS50109">
    <property type="entry name" value="HIS_KIN"/>
    <property type="match status" value="1"/>
</dbReference>
<dbReference type="CDD" id="cd00082">
    <property type="entry name" value="HisKA"/>
    <property type="match status" value="1"/>
</dbReference>
<evidence type="ECO:0000256" key="10">
    <source>
        <dbReference type="ARBA" id="ARBA00022840"/>
    </source>
</evidence>
<dbReference type="SUPFAM" id="SSF55874">
    <property type="entry name" value="ATPase domain of HSP90 chaperone/DNA topoisomerase II/histidine kinase"/>
    <property type="match status" value="1"/>
</dbReference>
<dbReference type="InterPro" id="IPR004358">
    <property type="entry name" value="Sig_transdc_His_kin-like_C"/>
</dbReference>
<gene>
    <name evidence="17" type="ORF">SAMN05192585_112106</name>
</gene>
<feature type="domain" description="Histidine kinase" evidence="15">
    <location>
        <begin position="258"/>
        <end position="474"/>
    </location>
</feature>
<evidence type="ECO:0000256" key="5">
    <source>
        <dbReference type="ARBA" id="ARBA00022553"/>
    </source>
</evidence>
<keyword evidence="10" id="KW-0067">ATP-binding</keyword>
<dbReference type="AlphaFoldDB" id="A0A1G9Z6B2"/>
<keyword evidence="8" id="KW-0547">Nucleotide-binding</keyword>
<keyword evidence="13 14" id="KW-0472">Membrane</keyword>
<keyword evidence="9 17" id="KW-0418">Kinase</keyword>
<name>A0A1G9Z6B2_9FIRM</name>
<comment type="subcellular location">
    <subcellularLocation>
        <location evidence="2">Cell membrane</location>
        <topology evidence="2">Multi-pass membrane protein</topology>
    </subcellularLocation>
</comment>
<dbReference type="InterPro" id="IPR003594">
    <property type="entry name" value="HATPase_dom"/>
</dbReference>
<evidence type="ECO:0000256" key="12">
    <source>
        <dbReference type="ARBA" id="ARBA00023012"/>
    </source>
</evidence>
<reference evidence="17 18" key="1">
    <citation type="submission" date="2016-10" db="EMBL/GenBank/DDBJ databases">
        <authorList>
            <person name="de Groot N.N."/>
        </authorList>
    </citation>
    <scope>NUCLEOTIDE SEQUENCE [LARGE SCALE GENOMIC DNA]</scope>
    <source>
        <strain evidence="17 18">CGMCC 1.5012</strain>
    </source>
</reference>
<dbReference type="Gene3D" id="1.10.287.130">
    <property type="match status" value="1"/>
</dbReference>
<dbReference type="EC" id="2.7.13.3" evidence="3"/>